<dbReference type="EMBL" id="BMAY01000014">
    <property type="protein sequence ID" value="GFZ27633.1"/>
    <property type="molecule type" value="Genomic_DNA"/>
</dbReference>
<evidence type="ECO:0000313" key="2">
    <source>
        <dbReference type="EMBL" id="GFZ27633.1"/>
    </source>
</evidence>
<gene>
    <name evidence="2" type="ORF">LCB40_15130</name>
</gene>
<feature type="region of interest" description="Disordered" evidence="1">
    <location>
        <begin position="1"/>
        <end position="25"/>
    </location>
</feature>
<protein>
    <submittedName>
        <fullName evidence="2">Uncharacterized protein</fullName>
    </submittedName>
</protein>
<comment type="caution">
    <text evidence="2">The sequence shown here is derived from an EMBL/GenBank/DDBJ whole genome shotgun (WGS) entry which is preliminary data.</text>
</comment>
<dbReference type="Proteomes" id="UP000677218">
    <property type="component" value="Unassembled WGS sequence"/>
</dbReference>
<proteinExistence type="predicted"/>
<sequence>MRKGENYNTGCEPNQRPKNKRNAKARVRHAAEVVAFLNGKATQDENK</sequence>
<keyword evidence="3" id="KW-1185">Reference proteome</keyword>
<dbReference type="AlphaFoldDB" id="A0A916QKK2"/>
<feature type="compositionally biased region" description="Polar residues" evidence="1">
    <location>
        <begin position="1"/>
        <end position="12"/>
    </location>
</feature>
<reference evidence="2" key="1">
    <citation type="submission" date="2020-08" db="EMBL/GenBank/DDBJ databases">
        <title>Taxonomic study for Lactobacillus species isolated from hardwood bark.</title>
        <authorList>
            <person name="Tohno M."/>
            <person name="Tanizawa Y."/>
        </authorList>
    </citation>
    <scope>NUCLEOTIDE SEQUENCE</scope>
    <source>
        <strain evidence="2">B40</strain>
    </source>
</reference>
<dbReference type="RefSeq" id="WP_212781312.1">
    <property type="nucleotide sequence ID" value="NZ_BMAY01000014.1"/>
</dbReference>
<accession>A0A916QKK2</accession>
<evidence type="ECO:0000313" key="3">
    <source>
        <dbReference type="Proteomes" id="UP000677218"/>
    </source>
</evidence>
<evidence type="ECO:0000256" key="1">
    <source>
        <dbReference type="SAM" id="MobiDB-lite"/>
    </source>
</evidence>
<organism evidence="2 3">
    <name type="scientific">Lactobacillus corticis</name>
    <dbReference type="NCBI Taxonomy" id="2201249"/>
    <lineage>
        <taxon>Bacteria</taxon>
        <taxon>Bacillati</taxon>
        <taxon>Bacillota</taxon>
        <taxon>Bacilli</taxon>
        <taxon>Lactobacillales</taxon>
        <taxon>Lactobacillaceae</taxon>
        <taxon>Lactobacillus</taxon>
    </lineage>
</organism>
<name>A0A916QKK2_9LACO</name>